<organism evidence="2 3">
    <name type="scientific">Paraglaciecola mesophila KMM 241</name>
    <dbReference type="NCBI Taxonomy" id="1128912"/>
    <lineage>
        <taxon>Bacteria</taxon>
        <taxon>Pseudomonadati</taxon>
        <taxon>Pseudomonadota</taxon>
        <taxon>Gammaproteobacteria</taxon>
        <taxon>Alteromonadales</taxon>
        <taxon>Alteromonadaceae</taxon>
        <taxon>Paraglaciecola</taxon>
    </lineage>
</organism>
<dbReference type="InterPro" id="IPR027417">
    <property type="entry name" value="P-loop_NTPase"/>
</dbReference>
<feature type="transmembrane region" description="Helical" evidence="1">
    <location>
        <begin position="323"/>
        <end position="342"/>
    </location>
</feature>
<name>K6XRT7_9ALTE</name>
<dbReference type="Gene3D" id="3.40.50.300">
    <property type="entry name" value="P-loop containing nucleotide triphosphate hydrolases"/>
    <property type="match status" value="1"/>
</dbReference>
<gene>
    <name evidence="2" type="ORF">GMES_1000</name>
</gene>
<accession>K6XRT7</accession>
<protein>
    <recommendedName>
        <fullName evidence="4">Sulfotransferase domain-containing protein</fullName>
    </recommendedName>
</protein>
<keyword evidence="1" id="KW-1133">Transmembrane helix</keyword>
<evidence type="ECO:0000313" key="2">
    <source>
        <dbReference type="EMBL" id="GAC23299.1"/>
    </source>
</evidence>
<comment type="caution">
    <text evidence="2">The sequence shown here is derived from an EMBL/GenBank/DDBJ whole genome shotgun (WGS) entry which is preliminary data.</text>
</comment>
<dbReference type="Proteomes" id="UP000006263">
    <property type="component" value="Unassembled WGS sequence"/>
</dbReference>
<dbReference type="EMBL" id="BAEP01000021">
    <property type="protein sequence ID" value="GAC23299.1"/>
    <property type="molecule type" value="Genomic_DNA"/>
</dbReference>
<reference evidence="2 3" key="1">
    <citation type="journal article" date="2017" name="Antonie Van Leeuwenhoek">
        <title>Rhizobium rhizosphaerae sp. nov., a novel species isolated from rice rhizosphere.</title>
        <authorList>
            <person name="Zhao J.J."/>
            <person name="Zhang J."/>
            <person name="Zhang R.J."/>
            <person name="Zhang C.W."/>
            <person name="Yin H.Q."/>
            <person name="Zhang X.X."/>
        </authorList>
    </citation>
    <scope>NUCLEOTIDE SEQUENCE [LARGE SCALE GENOMIC DNA]</scope>
    <source>
        <strain evidence="2 3">KMM 241</strain>
    </source>
</reference>
<dbReference type="AlphaFoldDB" id="K6XRT7"/>
<keyword evidence="1" id="KW-0472">Membrane</keyword>
<sequence>MLKKEKVILHIGLHKTGTTSIQQFLAENRNQLGDLDYVCYTQEGYFREDGNAYFLLKQKNWYSSKRSYQLDIPLLLTNIRKSQKKRVMISSEALSWCVNLADIEELKAQLLEVAHEVLVLAYVREPVSFAISIYTEGLKYPNSLSVLTDYNHPCLSSAHLRKQFLFEHYTFGNILPWKDVFLNDFTVKSLEKEKLLAGNLLVEILKILELGNCEELHKKALNYRRENEGFNLLQVHYLTSLYRFLNKFKDSHRLKSLAYELIKRKLHWLESDKKFNVENDVAIKYFTEIRDGLLMSKAHLGESVDTEFKYKKRSVDSLSFLDYVKILIVAITHSFFFGVYILTRIFKSIIG</sequence>
<evidence type="ECO:0000256" key="1">
    <source>
        <dbReference type="SAM" id="Phobius"/>
    </source>
</evidence>
<proteinExistence type="predicted"/>
<dbReference type="SUPFAM" id="SSF52540">
    <property type="entry name" value="P-loop containing nucleoside triphosphate hydrolases"/>
    <property type="match status" value="1"/>
</dbReference>
<evidence type="ECO:0000313" key="3">
    <source>
        <dbReference type="Proteomes" id="UP000006263"/>
    </source>
</evidence>
<evidence type="ECO:0008006" key="4">
    <source>
        <dbReference type="Google" id="ProtNLM"/>
    </source>
</evidence>
<keyword evidence="1" id="KW-0812">Transmembrane</keyword>